<keyword evidence="1" id="KW-0812">Transmembrane</keyword>
<comment type="caution">
    <text evidence="4">The sequence shown here is derived from an EMBL/GenBank/DDBJ whole genome shotgun (WGS) entry which is preliminary data.</text>
</comment>
<dbReference type="EMBL" id="VFML01000001">
    <property type="protein sequence ID" value="TQJ04236.1"/>
    <property type="molecule type" value="Genomic_DNA"/>
</dbReference>
<organism evidence="4 5">
    <name type="scientific">Amycolatopsis cihanbeyliensis</name>
    <dbReference type="NCBI Taxonomy" id="1128664"/>
    <lineage>
        <taxon>Bacteria</taxon>
        <taxon>Bacillati</taxon>
        <taxon>Actinomycetota</taxon>
        <taxon>Actinomycetes</taxon>
        <taxon>Pseudonocardiales</taxon>
        <taxon>Pseudonocardiaceae</taxon>
        <taxon>Amycolatopsis</taxon>
    </lineage>
</organism>
<reference evidence="4 5" key="1">
    <citation type="submission" date="2019-06" db="EMBL/GenBank/DDBJ databases">
        <title>Sequencing the genomes of 1000 actinobacteria strains.</title>
        <authorList>
            <person name="Klenk H.-P."/>
        </authorList>
    </citation>
    <scope>NUCLEOTIDE SEQUENCE [LARGE SCALE GENOMIC DNA]</scope>
    <source>
        <strain evidence="4 5">DSM 45679</strain>
    </source>
</reference>
<sequence length="334" mass="36396">MKSFQERNQATIGVLSIVLLSLIALVTFYSEDLPIIGGGTTYTAHFREAAGLTASTEVRAAGVKVGTVTEVELEGDHVKVAFRVDDAWVGDRTTAEIGIKTLLGSKYLAIDPQGSARQDPDEPIPLERTTTPFDINEVFDQLSATVGDIDTDRLAKSMRVLTETFADSPPHVRSALEGLSALSETIASRDAELAKLLENTRKVSRTFADRKDSVRQLLSDGNLLLAELRARKESISELLSGTRELSAQLRGLVADNSARLRPALEQLDRVNAVLQRNQDELNRSLALAGPYYRLIGNTMGNGRWIDTYLCGLIEPPEGEPCAPPKEPFPQGGPR</sequence>
<dbReference type="InterPro" id="IPR024516">
    <property type="entry name" value="Mce_C"/>
</dbReference>
<keyword evidence="1" id="KW-1133">Transmembrane helix</keyword>
<dbReference type="AlphaFoldDB" id="A0A542DMB4"/>
<dbReference type="OrthoDB" id="5241191at2"/>
<name>A0A542DMB4_AMYCI</name>
<evidence type="ECO:0000256" key="1">
    <source>
        <dbReference type="SAM" id="Phobius"/>
    </source>
</evidence>
<dbReference type="Proteomes" id="UP000320876">
    <property type="component" value="Unassembled WGS sequence"/>
</dbReference>
<keyword evidence="5" id="KW-1185">Reference proteome</keyword>
<dbReference type="InterPro" id="IPR005693">
    <property type="entry name" value="Mce"/>
</dbReference>
<dbReference type="PANTHER" id="PTHR33371">
    <property type="entry name" value="INTERMEMBRANE PHOSPHOLIPID TRANSPORT SYSTEM BINDING PROTEIN MLAD-RELATED"/>
    <property type="match status" value="1"/>
</dbReference>
<dbReference type="RefSeq" id="WP_141999940.1">
    <property type="nucleotide sequence ID" value="NZ_VFML01000001.1"/>
</dbReference>
<dbReference type="GO" id="GO:0005576">
    <property type="term" value="C:extracellular region"/>
    <property type="evidence" value="ECO:0007669"/>
    <property type="project" value="TreeGrafter"/>
</dbReference>
<dbReference type="Pfam" id="PF02470">
    <property type="entry name" value="MlaD"/>
    <property type="match status" value="1"/>
</dbReference>
<gene>
    <name evidence="4" type="ORF">FB471_4019</name>
</gene>
<evidence type="ECO:0000313" key="5">
    <source>
        <dbReference type="Proteomes" id="UP000320876"/>
    </source>
</evidence>
<evidence type="ECO:0000259" key="3">
    <source>
        <dbReference type="Pfam" id="PF11887"/>
    </source>
</evidence>
<protein>
    <submittedName>
        <fullName evidence="4">Phospholipid/cholesterol/gamma-HCH transport system substrate-binding protein</fullName>
    </submittedName>
</protein>
<dbReference type="InterPro" id="IPR003399">
    <property type="entry name" value="Mce/MlaD"/>
</dbReference>
<dbReference type="PANTHER" id="PTHR33371:SF18">
    <property type="entry name" value="MCE-FAMILY PROTEIN MCE3C"/>
    <property type="match status" value="1"/>
</dbReference>
<dbReference type="InterPro" id="IPR052336">
    <property type="entry name" value="MlaD_Phospholipid_Transporter"/>
</dbReference>
<feature type="domain" description="Mce/MlaD" evidence="2">
    <location>
        <begin position="39"/>
        <end position="112"/>
    </location>
</feature>
<evidence type="ECO:0000313" key="4">
    <source>
        <dbReference type="EMBL" id="TQJ04236.1"/>
    </source>
</evidence>
<keyword evidence="1" id="KW-0472">Membrane</keyword>
<accession>A0A542DMB4</accession>
<feature type="domain" description="Mammalian cell entry C-terminal" evidence="3">
    <location>
        <begin position="120"/>
        <end position="288"/>
    </location>
</feature>
<proteinExistence type="predicted"/>
<dbReference type="Pfam" id="PF11887">
    <property type="entry name" value="Mce4_CUP1"/>
    <property type="match status" value="1"/>
</dbReference>
<dbReference type="PRINTS" id="PR01782">
    <property type="entry name" value="MCEVIRFACTOR"/>
</dbReference>
<dbReference type="NCBIfam" id="TIGR00996">
    <property type="entry name" value="Mtu_fam_mce"/>
    <property type="match status" value="1"/>
</dbReference>
<evidence type="ECO:0000259" key="2">
    <source>
        <dbReference type="Pfam" id="PF02470"/>
    </source>
</evidence>
<feature type="transmembrane region" description="Helical" evidence="1">
    <location>
        <begin position="12"/>
        <end position="30"/>
    </location>
</feature>